<evidence type="ECO:0000313" key="2">
    <source>
        <dbReference type="EMBL" id="OGC47961.1"/>
    </source>
</evidence>
<accession>A0A1F4USL3</accession>
<dbReference type="Pfam" id="PF09852">
    <property type="entry name" value="DUF2079"/>
    <property type="match status" value="1"/>
</dbReference>
<proteinExistence type="predicted"/>
<gene>
    <name evidence="2" type="ORF">A3A69_01910</name>
</gene>
<feature type="transmembrane region" description="Helical" evidence="1">
    <location>
        <begin position="272"/>
        <end position="296"/>
    </location>
</feature>
<keyword evidence="1" id="KW-0812">Transmembrane</keyword>
<feature type="transmembrane region" description="Helical" evidence="1">
    <location>
        <begin position="308"/>
        <end position="328"/>
    </location>
</feature>
<feature type="transmembrane region" description="Helical" evidence="1">
    <location>
        <begin position="6"/>
        <end position="26"/>
    </location>
</feature>
<dbReference type="EMBL" id="MEVF01000054">
    <property type="protein sequence ID" value="OGC47961.1"/>
    <property type="molecule type" value="Genomic_DNA"/>
</dbReference>
<dbReference type="AlphaFoldDB" id="A0A1F4USL3"/>
<evidence type="ECO:0000313" key="3">
    <source>
        <dbReference type="Proteomes" id="UP000177458"/>
    </source>
</evidence>
<organism evidence="2 3">
    <name type="scientific">candidate division WWE3 bacterium RIFCSPLOWO2_01_FULL_37_15</name>
    <dbReference type="NCBI Taxonomy" id="1802622"/>
    <lineage>
        <taxon>Bacteria</taxon>
        <taxon>Katanobacteria</taxon>
    </lineage>
</organism>
<protein>
    <recommendedName>
        <fullName evidence="4">DUF2079 domain-containing protein</fullName>
    </recommendedName>
</protein>
<keyword evidence="1" id="KW-1133">Transmembrane helix</keyword>
<feature type="transmembrane region" description="Helical" evidence="1">
    <location>
        <begin position="349"/>
        <end position="367"/>
    </location>
</feature>
<name>A0A1F4USL3_UNCKA</name>
<keyword evidence="1" id="KW-0472">Membrane</keyword>
<comment type="caution">
    <text evidence="2">The sequence shown here is derived from an EMBL/GenBank/DDBJ whole genome shotgun (WGS) entry which is preliminary data.</text>
</comment>
<reference evidence="2 3" key="1">
    <citation type="journal article" date="2016" name="Nat. Commun.">
        <title>Thousands of microbial genomes shed light on interconnected biogeochemical processes in an aquifer system.</title>
        <authorList>
            <person name="Anantharaman K."/>
            <person name="Brown C.T."/>
            <person name="Hug L.A."/>
            <person name="Sharon I."/>
            <person name="Castelle C.J."/>
            <person name="Probst A.J."/>
            <person name="Thomas B.C."/>
            <person name="Singh A."/>
            <person name="Wilkins M.J."/>
            <person name="Karaoz U."/>
            <person name="Brodie E.L."/>
            <person name="Williams K.H."/>
            <person name="Hubbard S.S."/>
            <person name="Banfield J.F."/>
        </authorList>
    </citation>
    <scope>NUCLEOTIDE SEQUENCE [LARGE SCALE GENOMIC DNA]</scope>
</reference>
<feature type="transmembrane region" description="Helical" evidence="1">
    <location>
        <begin position="117"/>
        <end position="134"/>
    </location>
</feature>
<feature type="transmembrane region" description="Helical" evidence="1">
    <location>
        <begin position="164"/>
        <end position="188"/>
    </location>
</feature>
<feature type="transmembrane region" description="Helical" evidence="1">
    <location>
        <begin position="200"/>
        <end position="219"/>
    </location>
</feature>
<dbReference type="InterPro" id="IPR018650">
    <property type="entry name" value="STSV1_Orf64"/>
</dbReference>
<evidence type="ECO:0000256" key="1">
    <source>
        <dbReference type="SAM" id="Phobius"/>
    </source>
</evidence>
<dbReference type="Proteomes" id="UP000177458">
    <property type="component" value="Unassembled WGS sequence"/>
</dbReference>
<sequence>MKITNVRFIYIFAFFYFIYFSTLTYLKWQAHSPSLDYHAYLQMYWNTANGDILMYNRASETQYSLFSAHFSPFLLMIFPAYLIFIHPLTLYFVFGFVISLSFIPLYFFALDKLKSRLSAVLIVLSFYLYFPFSWTHRHGFAEEAFATPFLLFAFYFLHKNRPWLYALFSFLTLSLRINMVIPVFLMGIYSIIKNKSRKQGIFICSLSMFWLFYTLNVIYPKHTVENNSFYVYGFFGDYGKNLREIITNILSDPSKILQTLTSESRLKYVNGLFGSVLFLSFLSPDILFIGVPILLLNMLASYTRLGSLWTYYHASSLPFIWLALIVTLQRLGTLWERLSQKLTIKLNKTFVINILLVVIFVKNYNIIKHSDNGIHYPFSETFNMRTYERNKRDDTADAILTTIPKTNSIATQHSYLEHTAERKWQFPTSNFSGYYPDIVLFDSWASSAEFKIVPDNKLYSKIWEDSFFFLYSRNDLLKIYNIKDFVYSTYKNYNERFEYLALVNPKESSVFYSSLEPQISIDVNDRYHLVQKLEIQKDNPSALEIPVEKENLYGANDLLHIGKERSGNLKAEILEGTDFKANYRVLFSGIYKFEDLTHKTNLIRINLNDLNIEKSKTYWLMLSLDINRKNARELINSYKTFIGIPDRTVKSIKDETADTNVYYSFDSGKKWSSDAYPDKKLVYAIYYGNLVTEEKGVNLENGSIIISGTPWNLKNQLGNLLNYESDYNSVVIIGPVTEIL</sequence>
<feature type="transmembrane region" description="Helical" evidence="1">
    <location>
        <begin position="140"/>
        <end position="157"/>
    </location>
</feature>
<evidence type="ECO:0008006" key="4">
    <source>
        <dbReference type="Google" id="ProtNLM"/>
    </source>
</evidence>
<feature type="transmembrane region" description="Helical" evidence="1">
    <location>
        <begin position="90"/>
        <end position="110"/>
    </location>
</feature>